<feature type="region of interest" description="Disordered" evidence="1">
    <location>
        <begin position="1"/>
        <end position="63"/>
    </location>
</feature>
<accession>A0ABP7EUJ9</accession>
<feature type="compositionally biased region" description="Low complexity" evidence="1">
    <location>
        <begin position="34"/>
        <end position="53"/>
    </location>
</feature>
<sequence>MRVKGPVRRGRTGPSRQDDGTGGAVHGPGPPHPVHGADPGPAAQRSPTRAAAADQARSSPDGS</sequence>
<protein>
    <submittedName>
        <fullName evidence="2">Uncharacterized protein</fullName>
    </submittedName>
</protein>
<comment type="caution">
    <text evidence="2">The sequence shown here is derived from an EMBL/GenBank/DDBJ whole genome shotgun (WGS) entry which is preliminary data.</text>
</comment>
<keyword evidence="3" id="KW-1185">Reference proteome</keyword>
<gene>
    <name evidence="2" type="ORF">GCM10023082_23300</name>
</gene>
<proteinExistence type="predicted"/>
<name>A0ABP7EUJ9_9ACTN</name>
<organism evidence="2 3">
    <name type="scientific">Streptomyces tremellae</name>
    <dbReference type="NCBI Taxonomy" id="1124239"/>
    <lineage>
        <taxon>Bacteria</taxon>
        <taxon>Bacillati</taxon>
        <taxon>Actinomycetota</taxon>
        <taxon>Actinomycetes</taxon>
        <taxon>Kitasatosporales</taxon>
        <taxon>Streptomycetaceae</taxon>
        <taxon>Streptomyces</taxon>
    </lineage>
</organism>
<reference evidence="3" key="1">
    <citation type="journal article" date="2019" name="Int. J. Syst. Evol. Microbiol.">
        <title>The Global Catalogue of Microorganisms (GCM) 10K type strain sequencing project: providing services to taxonomists for standard genome sequencing and annotation.</title>
        <authorList>
            <consortium name="The Broad Institute Genomics Platform"/>
            <consortium name="The Broad Institute Genome Sequencing Center for Infectious Disease"/>
            <person name="Wu L."/>
            <person name="Ma J."/>
        </authorList>
    </citation>
    <scope>NUCLEOTIDE SEQUENCE [LARGE SCALE GENOMIC DNA]</scope>
    <source>
        <strain evidence="3">JCM 30846</strain>
    </source>
</reference>
<evidence type="ECO:0000313" key="2">
    <source>
        <dbReference type="EMBL" id="GAA3724661.1"/>
    </source>
</evidence>
<dbReference type="Proteomes" id="UP001499884">
    <property type="component" value="Unassembled WGS sequence"/>
</dbReference>
<dbReference type="EMBL" id="BAABEP010000012">
    <property type="protein sequence ID" value="GAA3724661.1"/>
    <property type="molecule type" value="Genomic_DNA"/>
</dbReference>
<evidence type="ECO:0000256" key="1">
    <source>
        <dbReference type="SAM" id="MobiDB-lite"/>
    </source>
</evidence>
<evidence type="ECO:0000313" key="3">
    <source>
        <dbReference type="Proteomes" id="UP001499884"/>
    </source>
</evidence>
<feature type="compositionally biased region" description="Basic residues" evidence="1">
    <location>
        <begin position="1"/>
        <end position="11"/>
    </location>
</feature>